<dbReference type="InterPro" id="IPR020846">
    <property type="entry name" value="MFS_dom"/>
</dbReference>
<dbReference type="InterPro" id="IPR011701">
    <property type="entry name" value="MFS"/>
</dbReference>
<dbReference type="Gene3D" id="1.20.1250.20">
    <property type="entry name" value="MFS general substrate transporter like domains"/>
    <property type="match status" value="1"/>
</dbReference>
<keyword evidence="2" id="KW-1003">Cell membrane</keyword>
<evidence type="ECO:0000256" key="5">
    <source>
        <dbReference type="ARBA" id="ARBA00023136"/>
    </source>
</evidence>
<feature type="transmembrane region" description="Helical" evidence="6">
    <location>
        <begin position="262"/>
        <end position="284"/>
    </location>
</feature>
<evidence type="ECO:0000256" key="2">
    <source>
        <dbReference type="ARBA" id="ARBA00022475"/>
    </source>
</evidence>
<name>A0A934JSE9_9GAMM</name>
<dbReference type="CDD" id="cd06174">
    <property type="entry name" value="MFS"/>
    <property type="match status" value="1"/>
</dbReference>
<keyword evidence="3 6" id="KW-0812">Transmembrane</keyword>
<sequence>MCRQIHRVQKVSQSITQQRTQWLEVIFLWVAGISAAMQFAKFSISYDAVLDHYQTGETLTGAALSVVGVVGLIFGVSAGMIASRVGYLRVLVGALVLGGALSFIQSFLPHFNVFFVTRMLEGFSQVGVVVSAPTLIAKLSAPQHRSLTMGLWGTFFGVAFALSGWLGPNILEPFGLHGLLLSHSVLITSIGVMLFFLLRNNAVLEIVPVTSNQGSFFSQMVVIYRNPRALLPSLVFLFYTCTLVSMLTYVPRLIKDAHIHGFMLVALPLISTGGAFLAGALAQYVMRPQRVALVAYLGVASSALILSTVIELPLLFAVVVSTMILFVGMVPGAALGMIPYLARNTSEQAQGYGLIAQLGNLGATLGPPIFATMIAAFGVPGLVTLVLCICGFGVFFSLLAGRLPSSANLS</sequence>
<dbReference type="Proteomes" id="UP000628710">
    <property type="component" value="Unassembled WGS sequence"/>
</dbReference>
<keyword evidence="9" id="KW-1185">Reference proteome</keyword>
<dbReference type="EMBL" id="JAEMNX010000001">
    <property type="protein sequence ID" value="MBJ7536232.1"/>
    <property type="molecule type" value="Genomic_DNA"/>
</dbReference>
<evidence type="ECO:0000256" key="4">
    <source>
        <dbReference type="ARBA" id="ARBA00022989"/>
    </source>
</evidence>
<dbReference type="Pfam" id="PF07690">
    <property type="entry name" value="MFS_1"/>
    <property type="match status" value="1"/>
</dbReference>
<feature type="transmembrane region" description="Helical" evidence="6">
    <location>
        <begin position="114"/>
        <end position="137"/>
    </location>
</feature>
<feature type="transmembrane region" description="Helical" evidence="6">
    <location>
        <begin position="354"/>
        <end position="376"/>
    </location>
</feature>
<feature type="transmembrane region" description="Helical" evidence="6">
    <location>
        <begin position="229"/>
        <end position="250"/>
    </location>
</feature>
<dbReference type="GO" id="GO:0022857">
    <property type="term" value="F:transmembrane transporter activity"/>
    <property type="evidence" value="ECO:0007669"/>
    <property type="project" value="InterPro"/>
</dbReference>
<dbReference type="AlphaFoldDB" id="A0A934JSE9"/>
<evidence type="ECO:0000313" key="9">
    <source>
        <dbReference type="Proteomes" id="UP000628710"/>
    </source>
</evidence>
<comment type="caution">
    <text evidence="8">The sequence shown here is derived from an EMBL/GenBank/DDBJ whole genome shotgun (WGS) entry which is preliminary data.</text>
</comment>
<organism evidence="8 9">
    <name type="scientific">Marinomonas transparens</name>
    <dbReference type="NCBI Taxonomy" id="2795388"/>
    <lineage>
        <taxon>Bacteria</taxon>
        <taxon>Pseudomonadati</taxon>
        <taxon>Pseudomonadota</taxon>
        <taxon>Gammaproteobacteria</taxon>
        <taxon>Oceanospirillales</taxon>
        <taxon>Oceanospirillaceae</taxon>
        <taxon>Marinomonas</taxon>
    </lineage>
</organism>
<proteinExistence type="predicted"/>
<protein>
    <submittedName>
        <fullName evidence="8">MFS transporter</fullName>
    </submittedName>
</protein>
<gene>
    <name evidence="8" type="ORF">I8J31_00915</name>
</gene>
<feature type="transmembrane region" description="Helical" evidence="6">
    <location>
        <begin position="291"/>
        <end position="310"/>
    </location>
</feature>
<evidence type="ECO:0000313" key="8">
    <source>
        <dbReference type="EMBL" id="MBJ7536232.1"/>
    </source>
</evidence>
<feature type="transmembrane region" description="Helical" evidence="6">
    <location>
        <begin position="149"/>
        <end position="167"/>
    </location>
</feature>
<dbReference type="PANTHER" id="PTHR43124:SF3">
    <property type="entry name" value="CHLORAMPHENICOL EFFLUX PUMP RV0191"/>
    <property type="match status" value="1"/>
</dbReference>
<evidence type="ECO:0000256" key="6">
    <source>
        <dbReference type="SAM" id="Phobius"/>
    </source>
</evidence>
<feature type="transmembrane region" description="Helical" evidence="6">
    <location>
        <begin position="316"/>
        <end position="342"/>
    </location>
</feature>
<dbReference type="GO" id="GO:0005886">
    <property type="term" value="C:plasma membrane"/>
    <property type="evidence" value="ECO:0007669"/>
    <property type="project" value="UniProtKB-SubCell"/>
</dbReference>
<evidence type="ECO:0000256" key="1">
    <source>
        <dbReference type="ARBA" id="ARBA00004651"/>
    </source>
</evidence>
<dbReference type="InterPro" id="IPR050189">
    <property type="entry name" value="MFS_Efflux_Transporters"/>
</dbReference>
<comment type="subcellular location">
    <subcellularLocation>
        <location evidence="1">Cell membrane</location>
        <topology evidence="1">Multi-pass membrane protein</topology>
    </subcellularLocation>
</comment>
<evidence type="ECO:0000259" key="7">
    <source>
        <dbReference type="PROSITE" id="PS50850"/>
    </source>
</evidence>
<dbReference type="PROSITE" id="PS50850">
    <property type="entry name" value="MFS"/>
    <property type="match status" value="1"/>
</dbReference>
<evidence type="ECO:0000256" key="3">
    <source>
        <dbReference type="ARBA" id="ARBA00022692"/>
    </source>
</evidence>
<dbReference type="PANTHER" id="PTHR43124">
    <property type="entry name" value="PURINE EFFLUX PUMP PBUE"/>
    <property type="match status" value="1"/>
</dbReference>
<dbReference type="InterPro" id="IPR036259">
    <property type="entry name" value="MFS_trans_sf"/>
</dbReference>
<feature type="transmembrane region" description="Helical" evidence="6">
    <location>
        <begin position="88"/>
        <end position="108"/>
    </location>
</feature>
<reference evidence="8" key="1">
    <citation type="submission" date="2020-12" db="EMBL/GenBank/DDBJ databases">
        <title>Marinomonas arctica sp. nov., a psychrotolerant bacterium isolated from the Arctic.</title>
        <authorList>
            <person name="Zhang Y."/>
        </authorList>
    </citation>
    <scope>NUCLEOTIDE SEQUENCE</scope>
    <source>
        <strain evidence="8">C1424</strain>
    </source>
</reference>
<keyword evidence="4 6" id="KW-1133">Transmembrane helix</keyword>
<feature type="domain" description="Major facilitator superfamily (MFS) profile" evidence="7">
    <location>
        <begin position="24"/>
        <end position="405"/>
    </location>
</feature>
<feature type="transmembrane region" description="Helical" evidence="6">
    <location>
        <begin position="60"/>
        <end position="81"/>
    </location>
</feature>
<feature type="transmembrane region" description="Helical" evidence="6">
    <location>
        <begin position="21"/>
        <end position="40"/>
    </location>
</feature>
<dbReference type="SUPFAM" id="SSF103473">
    <property type="entry name" value="MFS general substrate transporter"/>
    <property type="match status" value="1"/>
</dbReference>
<feature type="transmembrane region" description="Helical" evidence="6">
    <location>
        <begin position="179"/>
        <end position="198"/>
    </location>
</feature>
<feature type="transmembrane region" description="Helical" evidence="6">
    <location>
        <begin position="382"/>
        <end position="401"/>
    </location>
</feature>
<accession>A0A934JSE9</accession>
<keyword evidence="5 6" id="KW-0472">Membrane</keyword>